<name>A0A8X7CL88_9ARAC</name>
<proteinExistence type="predicted"/>
<organism evidence="1 2">
    <name type="scientific">Trichonephila inaurata madagascariensis</name>
    <dbReference type="NCBI Taxonomy" id="2747483"/>
    <lineage>
        <taxon>Eukaryota</taxon>
        <taxon>Metazoa</taxon>
        <taxon>Ecdysozoa</taxon>
        <taxon>Arthropoda</taxon>
        <taxon>Chelicerata</taxon>
        <taxon>Arachnida</taxon>
        <taxon>Araneae</taxon>
        <taxon>Araneomorphae</taxon>
        <taxon>Entelegynae</taxon>
        <taxon>Araneoidea</taxon>
        <taxon>Nephilidae</taxon>
        <taxon>Trichonephila</taxon>
        <taxon>Trichonephila inaurata</taxon>
    </lineage>
</organism>
<evidence type="ECO:0000313" key="1">
    <source>
        <dbReference type="EMBL" id="GFY72603.1"/>
    </source>
</evidence>
<evidence type="ECO:0000313" key="2">
    <source>
        <dbReference type="Proteomes" id="UP000886998"/>
    </source>
</evidence>
<protein>
    <submittedName>
        <fullName evidence="1">Uncharacterized protein</fullName>
    </submittedName>
</protein>
<sequence length="97" mass="11073">MDRKRVCKKSSAKKKMMSIELKREIIEKHEPVYVSYKYKQNRINAFCAYGPDKELAPLPLSSQKKLSSPKLKFANSGGAQLPKQFLVQMTPKTLLSV</sequence>
<accession>A0A8X7CL88</accession>
<dbReference type="Proteomes" id="UP000886998">
    <property type="component" value="Unassembled WGS sequence"/>
</dbReference>
<dbReference type="AlphaFoldDB" id="A0A8X7CL88"/>
<reference evidence="1" key="1">
    <citation type="submission" date="2020-08" db="EMBL/GenBank/DDBJ databases">
        <title>Multicomponent nature underlies the extraordinary mechanical properties of spider dragline silk.</title>
        <authorList>
            <person name="Kono N."/>
            <person name="Nakamura H."/>
            <person name="Mori M."/>
            <person name="Yoshida Y."/>
            <person name="Ohtoshi R."/>
            <person name="Malay A.D."/>
            <person name="Moran D.A.P."/>
            <person name="Tomita M."/>
            <person name="Numata K."/>
            <person name="Arakawa K."/>
        </authorList>
    </citation>
    <scope>NUCLEOTIDE SEQUENCE</scope>
</reference>
<gene>
    <name evidence="1" type="ORF">TNIN_133751</name>
</gene>
<comment type="caution">
    <text evidence="1">The sequence shown here is derived from an EMBL/GenBank/DDBJ whole genome shotgun (WGS) entry which is preliminary data.</text>
</comment>
<dbReference type="EMBL" id="BMAV01019531">
    <property type="protein sequence ID" value="GFY72603.1"/>
    <property type="molecule type" value="Genomic_DNA"/>
</dbReference>
<keyword evidence="2" id="KW-1185">Reference proteome</keyword>